<dbReference type="EMBL" id="CAWUHB010000132">
    <property type="protein sequence ID" value="CAK7237012.1"/>
    <property type="molecule type" value="Genomic_DNA"/>
</dbReference>
<protein>
    <submittedName>
        <fullName evidence="1">Uncharacterized protein</fullName>
    </submittedName>
</protein>
<sequence length="61" mass="6889">MSLDISLADAALSNFMHAYAANSMFEYLPKFYNQWAIQMGEILDVFAELRTAETAQIKPSL</sequence>
<organism evidence="1 2">
    <name type="scientific">Sporothrix curviconia</name>
    <dbReference type="NCBI Taxonomy" id="1260050"/>
    <lineage>
        <taxon>Eukaryota</taxon>
        <taxon>Fungi</taxon>
        <taxon>Dikarya</taxon>
        <taxon>Ascomycota</taxon>
        <taxon>Pezizomycotina</taxon>
        <taxon>Sordariomycetes</taxon>
        <taxon>Sordariomycetidae</taxon>
        <taxon>Ophiostomatales</taxon>
        <taxon>Ophiostomataceae</taxon>
        <taxon>Sporothrix</taxon>
    </lineage>
</organism>
<proteinExistence type="predicted"/>
<reference evidence="1 2" key="1">
    <citation type="submission" date="2024-01" db="EMBL/GenBank/DDBJ databases">
        <authorList>
            <person name="Allen C."/>
            <person name="Tagirdzhanova G."/>
        </authorList>
    </citation>
    <scope>NUCLEOTIDE SEQUENCE [LARGE SCALE GENOMIC DNA]</scope>
</reference>
<gene>
    <name evidence="1" type="ORF">SCUCBS95973_009803</name>
</gene>
<evidence type="ECO:0000313" key="2">
    <source>
        <dbReference type="Proteomes" id="UP001642405"/>
    </source>
</evidence>
<evidence type="ECO:0000313" key="1">
    <source>
        <dbReference type="EMBL" id="CAK7237012.1"/>
    </source>
</evidence>
<comment type="caution">
    <text evidence="1">The sequence shown here is derived from an EMBL/GenBank/DDBJ whole genome shotgun (WGS) entry which is preliminary data.</text>
</comment>
<keyword evidence="2" id="KW-1185">Reference proteome</keyword>
<name>A0ABP0CY02_9PEZI</name>
<dbReference type="Proteomes" id="UP001642405">
    <property type="component" value="Unassembled WGS sequence"/>
</dbReference>
<accession>A0ABP0CY02</accession>